<dbReference type="InterPro" id="IPR036397">
    <property type="entry name" value="RNaseH_sf"/>
</dbReference>
<gene>
    <name evidence="2" type="ORF">ABMA28_001778</name>
</gene>
<dbReference type="Pfam" id="PF00075">
    <property type="entry name" value="RNase_H"/>
    <property type="match status" value="1"/>
</dbReference>
<proteinExistence type="predicted"/>
<sequence>MILTQSINCQNQRYFTQYVAFPSALKYIESQNLTECVILTDSKSALQHVARCASGYSRGAPIAYDVLKMIRKLDNDRGINLRLQWVPSHVGLSGNEEADRLAKLACTTGINFSIVPFYTEILPKFRKSCYTKFKEYFDKRSVDKGICRKHIVILHRLRSGHFPSNKFAFLMRKAPSPNCDVCGTLDDVQHILVECEKYRGRRSPILQKFNINMYDVGAFIEILADPTSQAAKCLAEMVLNR</sequence>
<accession>A0ABD0T6Y8</accession>
<evidence type="ECO:0000313" key="3">
    <source>
        <dbReference type="Proteomes" id="UP001549921"/>
    </source>
</evidence>
<dbReference type="InterPro" id="IPR002156">
    <property type="entry name" value="RNaseH_domain"/>
</dbReference>
<dbReference type="Gene3D" id="3.30.420.10">
    <property type="entry name" value="Ribonuclease H-like superfamily/Ribonuclease H"/>
    <property type="match status" value="1"/>
</dbReference>
<evidence type="ECO:0000259" key="1">
    <source>
        <dbReference type="Pfam" id="PF00075"/>
    </source>
</evidence>
<dbReference type="InterPro" id="IPR012337">
    <property type="entry name" value="RNaseH-like_sf"/>
</dbReference>
<name>A0ABD0T6Y8_LOXSC</name>
<dbReference type="EMBL" id="JBEDNZ010000011">
    <property type="protein sequence ID" value="KAL0832345.1"/>
    <property type="molecule type" value="Genomic_DNA"/>
</dbReference>
<organism evidence="2 3">
    <name type="scientific">Loxostege sticticalis</name>
    <name type="common">Beet webworm moth</name>
    <dbReference type="NCBI Taxonomy" id="481309"/>
    <lineage>
        <taxon>Eukaryota</taxon>
        <taxon>Metazoa</taxon>
        <taxon>Ecdysozoa</taxon>
        <taxon>Arthropoda</taxon>
        <taxon>Hexapoda</taxon>
        <taxon>Insecta</taxon>
        <taxon>Pterygota</taxon>
        <taxon>Neoptera</taxon>
        <taxon>Endopterygota</taxon>
        <taxon>Lepidoptera</taxon>
        <taxon>Glossata</taxon>
        <taxon>Ditrysia</taxon>
        <taxon>Pyraloidea</taxon>
        <taxon>Crambidae</taxon>
        <taxon>Pyraustinae</taxon>
        <taxon>Loxostege</taxon>
    </lineage>
</organism>
<dbReference type="SUPFAM" id="SSF53098">
    <property type="entry name" value="Ribonuclease H-like"/>
    <property type="match status" value="1"/>
</dbReference>
<comment type="caution">
    <text evidence="2">The sequence shown here is derived from an EMBL/GenBank/DDBJ whole genome shotgun (WGS) entry which is preliminary data.</text>
</comment>
<feature type="domain" description="RNase H type-1" evidence="1">
    <location>
        <begin position="20"/>
        <end position="106"/>
    </location>
</feature>
<dbReference type="Proteomes" id="UP001549921">
    <property type="component" value="Unassembled WGS sequence"/>
</dbReference>
<dbReference type="CDD" id="cd09276">
    <property type="entry name" value="Rnase_HI_RT_non_LTR"/>
    <property type="match status" value="1"/>
</dbReference>
<protein>
    <recommendedName>
        <fullName evidence="1">RNase H type-1 domain-containing protein</fullName>
    </recommendedName>
</protein>
<reference evidence="2 3" key="1">
    <citation type="submission" date="2024-06" db="EMBL/GenBank/DDBJ databases">
        <title>A chromosome-level genome assembly of beet webworm, Loxostege sticticalis.</title>
        <authorList>
            <person name="Zhang Y."/>
        </authorList>
    </citation>
    <scope>NUCLEOTIDE SEQUENCE [LARGE SCALE GENOMIC DNA]</scope>
    <source>
        <strain evidence="2">AQ028</strain>
        <tissue evidence="2">Male pupae</tissue>
    </source>
</reference>
<evidence type="ECO:0000313" key="2">
    <source>
        <dbReference type="EMBL" id="KAL0832345.1"/>
    </source>
</evidence>
<dbReference type="AlphaFoldDB" id="A0ABD0T6Y8"/>